<dbReference type="InterPro" id="IPR023051">
    <property type="entry name" value="Kup"/>
</dbReference>
<sequence>MSIPPEGPAARPHGAPVAAPGPDTTMTRPPAAPSGSRLATLSFAALGVVFGDIGTSPLYAMQTVFSIDHNDVKPTPVDVYGVVSMMLWSITLIVSFKYVILVMRADNDGEGGILALTHLLRDRVTNRRRLTLVLMLGILGAALFYGDSVITPAISVMSAVEGLTVVNGGFEHLVLPLSVVILSALFLVQRWGTAAVGRAFGPVMTLWFLVLAVLGIAHIVTYPAILRAISPTYALAFVVEHPIIAFVAMGAVVLTITGAEAVYADMGHFGPRPIKIAWFALVFPALALNYLGQAAMILQDPSTITNPFFHMAPDWATLPLVVLATVATVIASQAVISGAFSVSRQAVRLGLLPRLLVRHTSKEEGGQIFVPLVNGILYLGVLALIATFGSSASLASAYGLAVTGTLILTSLLFLALARMAWHVAVWKLVVFAVLVGGLEVCFFAANLAKIISGGWLPLLIAIIVILIMTTWRRGAGMVTRSRTELEGPLDEFIEAVHNSELPRIPGVAVFPHPNSTSAPLALRTLVLFTHAMFENVVLIQVVNENVPHIRHVDRVEVHDLGDPMDGIVHVSVHVGFNDSQDIPKGLALAVGKSPELTFDAAQARYFLSVLTMHPTGEARMAPWRKRLYVLMANNAASRTEVFHLPPDRTVVMGAELEL</sequence>
<dbReference type="AlphaFoldDB" id="A0A1G6GRB9"/>
<comment type="catalytic activity">
    <reaction evidence="12">
        <text>K(+)(in) + H(+)(in) = K(+)(out) + H(+)(out)</text>
        <dbReference type="Rhea" id="RHEA:28490"/>
        <dbReference type="ChEBI" id="CHEBI:15378"/>
        <dbReference type="ChEBI" id="CHEBI:29103"/>
    </reaction>
</comment>
<reference evidence="16 17" key="1">
    <citation type="submission" date="2016-06" db="EMBL/GenBank/DDBJ databases">
        <authorList>
            <person name="Olsen C.W."/>
            <person name="Carey S."/>
            <person name="Hinshaw L."/>
            <person name="Karasin A.I."/>
        </authorList>
    </citation>
    <scope>NUCLEOTIDE SEQUENCE [LARGE SCALE GENOMIC DNA]</scope>
    <source>
        <strain evidence="16 17">LZ-22</strain>
    </source>
</reference>
<dbReference type="Pfam" id="PF22776">
    <property type="entry name" value="K_trans_C"/>
    <property type="match status" value="1"/>
</dbReference>
<feature type="transmembrane region" description="Helical" evidence="12">
    <location>
        <begin position="428"/>
        <end position="448"/>
    </location>
</feature>
<dbReference type="GO" id="GO:0015293">
    <property type="term" value="F:symporter activity"/>
    <property type="evidence" value="ECO:0007669"/>
    <property type="project" value="UniProtKB-UniRule"/>
</dbReference>
<dbReference type="HAMAP" id="MF_01522">
    <property type="entry name" value="Kup"/>
    <property type="match status" value="1"/>
</dbReference>
<comment type="similarity">
    <text evidence="2 12">Belongs to the HAK/KUP transporter (TC 2.A.72) family.</text>
</comment>
<evidence type="ECO:0000256" key="11">
    <source>
        <dbReference type="ARBA" id="ARBA00023136"/>
    </source>
</evidence>
<evidence type="ECO:0000259" key="14">
    <source>
        <dbReference type="Pfam" id="PF02705"/>
    </source>
</evidence>
<evidence type="ECO:0000256" key="5">
    <source>
        <dbReference type="ARBA" id="ARBA00022538"/>
    </source>
</evidence>
<evidence type="ECO:0000256" key="6">
    <source>
        <dbReference type="ARBA" id="ARBA00022692"/>
    </source>
</evidence>
<feature type="region of interest" description="Disordered" evidence="13">
    <location>
        <begin position="1"/>
        <end position="33"/>
    </location>
</feature>
<proteinExistence type="inferred from homology"/>
<dbReference type="Proteomes" id="UP000199086">
    <property type="component" value="Unassembled WGS sequence"/>
</dbReference>
<keyword evidence="5 12" id="KW-0633">Potassium transport</keyword>
<evidence type="ECO:0000256" key="3">
    <source>
        <dbReference type="ARBA" id="ARBA00022448"/>
    </source>
</evidence>
<feature type="domain" description="K+ potassium transporter integral membrane" evidence="14">
    <location>
        <begin position="42"/>
        <end position="494"/>
    </location>
</feature>
<evidence type="ECO:0000256" key="9">
    <source>
        <dbReference type="ARBA" id="ARBA00022989"/>
    </source>
</evidence>
<keyword evidence="3 12" id="KW-0813">Transport</keyword>
<feature type="transmembrane region" description="Helical" evidence="12">
    <location>
        <begin position="79"/>
        <end position="100"/>
    </location>
</feature>
<dbReference type="InterPro" id="IPR053952">
    <property type="entry name" value="K_trans_C"/>
</dbReference>
<feature type="transmembrane region" description="Helical" evidence="12">
    <location>
        <begin position="243"/>
        <end position="264"/>
    </location>
</feature>
<keyword evidence="6 12" id="KW-0812">Transmembrane</keyword>
<dbReference type="GO" id="GO:0015079">
    <property type="term" value="F:potassium ion transmembrane transporter activity"/>
    <property type="evidence" value="ECO:0007669"/>
    <property type="project" value="UniProtKB-UniRule"/>
</dbReference>
<keyword evidence="10 12" id="KW-0406">Ion transport</keyword>
<keyword evidence="9 12" id="KW-1133">Transmembrane helix</keyword>
<feature type="transmembrane region" description="Helical" evidence="12">
    <location>
        <begin position="395"/>
        <end position="416"/>
    </location>
</feature>
<evidence type="ECO:0000256" key="12">
    <source>
        <dbReference type="HAMAP-Rule" id="MF_01522"/>
    </source>
</evidence>
<name>A0A1G6GRB9_9ACTN</name>
<dbReference type="Pfam" id="PF02705">
    <property type="entry name" value="K_trans"/>
    <property type="match status" value="1"/>
</dbReference>
<evidence type="ECO:0000256" key="2">
    <source>
        <dbReference type="ARBA" id="ARBA00007019"/>
    </source>
</evidence>
<evidence type="ECO:0000313" key="16">
    <source>
        <dbReference type="EMBL" id="SDB84498.1"/>
    </source>
</evidence>
<keyword evidence="4 12" id="KW-1003">Cell membrane</keyword>
<dbReference type="PANTHER" id="PTHR30540:SF79">
    <property type="entry name" value="LOW AFFINITY POTASSIUM TRANSPORT SYSTEM PROTEIN KUP"/>
    <property type="match status" value="1"/>
</dbReference>
<keyword evidence="7 12" id="KW-0769">Symport</keyword>
<evidence type="ECO:0000256" key="4">
    <source>
        <dbReference type="ARBA" id="ARBA00022475"/>
    </source>
</evidence>
<keyword evidence="17" id="KW-1185">Reference proteome</keyword>
<comment type="subcellular location">
    <subcellularLocation>
        <location evidence="12">Cell membrane</location>
        <topology evidence="12">Multi-pass membrane protein</topology>
    </subcellularLocation>
    <subcellularLocation>
        <location evidence="1">Membrane</location>
        <topology evidence="1">Multi-pass membrane protein</topology>
    </subcellularLocation>
</comment>
<feature type="transmembrane region" description="Helical" evidence="12">
    <location>
        <begin position="170"/>
        <end position="188"/>
    </location>
</feature>
<evidence type="ECO:0000256" key="1">
    <source>
        <dbReference type="ARBA" id="ARBA00004141"/>
    </source>
</evidence>
<dbReference type="EMBL" id="FMYF01000004">
    <property type="protein sequence ID" value="SDB84498.1"/>
    <property type="molecule type" value="Genomic_DNA"/>
</dbReference>
<accession>A0A1G6GRB9</accession>
<dbReference type="InterPro" id="IPR053951">
    <property type="entry name" value="K_trans_N"/>
</dbReference>
<feature type="transmembrane region" description="Helical" evidence="12">
    <location>
        <begin position="276"/>
        <end position="298"/>
    </location>
</feature>
<keyword evidence="8 12" id="KW-0630">Potassium</keyword>
<organism evidence="16 17">
    <name type="scientific">Raineyella antarctica</name>
    <dbReference type="NCBI Taxonomy" id="1577474"/>
    <lineage>
        <taxon>Bacteria</taxon>
        <taxon>Bacillati</taxon>
        <taxon>Actinomycetota</taxon>
        <taxon>Actinomycetes</taxon>
        <taxon>Propionibacteriales</taxon>
        <taxon>Propionibacteriaceae</taxon>
        <taxon>Raineyella</taxon>
    </lineage>
</organism>
<evidence type="ECO:0000256" key="8">
    <source>
        <dbReference type="ARBA" id="ARBA00022958"/>
    </source>
</evidence>
<feature type="domain" description="K+ potassium transporter C-terminal" evidence="15">
    <location>
        <begin position="505"/>
        <end position="658"/>
    </location>
</feature>
<dbReference type="GO" id="GO:0005886">
    <property type="term" value="C:plasma membrane"/>
    <property type="evidence" value="ECO:0007669"/>
    <property type="project" value="UniProtKB-SubCell"/>
</dbReference>
<feature type="transmembrane region" description="Helical" evidence="12">
    <location>
        <begin position="368"/>
        <end position="389"/>
    </location>
</feature>
<gene>
    <name evidence="12" type="primary">kup</name>
    <name evidence="16" type="ORF">GA0111570_104311</name>
</gene>
<dbReference type="InterPro" id="IPR003855">
    <property type="entry name" value="K+_transporter"/>
</dbReference>
<evidence type="ECO:0000259" key="15">
    <source>
        <dbReference type="Pfam" id="PF22776"/>
    </source>
</evidence>
<evidence type="ECO:0000256" key="7">
    <source>
        <dbReference type="ARBA" id="ARBA00022847"/>
    </source>
</evidence>
<keyword evidence="11 12" id="KW-0472">Membrane</keyword>
<feature type="transmembrane region" description="Helical" evidence="12">
    <location>
        <begin position="38"/>
        <end position="59"/>
    </location>
</feature>
<feature type="transmembrane region" description="Helical" evidence="12">
    <location>
        <begin position="318"/>
        <end position="342"/>
    </location>
</feature>
<feature type="transmembrane region" description="Helical" evidence="12">
    <location>
        <begin position="130"/>
        <end position="150"/>
    </location>
</feature>
<protein>
    <recommendedName>
        <fullName evidence="12">Probable potassium transport system protein Kup</fullName>
    </recommendedName>
</protein>
<feature type="transmembrane region" description="Helical" evidence="12">
    <location>
        <begin position="200"/>
        <end position="223"/>
    </location>
</feature>
<comment type="function">
    <text evidence="12">Transport of potassium into the cell. Likely operates as a K(+):H(+) symporter.</text>
</comment>
<evidence type="ECO:0000256" key="10">
    <source>
        <dbReference type="ARBA" id="ARBA00023065"/>
    </source>
</evidence>
<evidence type="ECO:0000256" key="13">
    <source>
        <dbReference type="SAM" id="MobiDB-lite"/>
    </source>
</evidence>
<evidence type="ECO:0000313" key="17">
    <source>
        <dbReference type="Proteomes" id="UP000199086"/>
    </source>
</evidence>
<feature type="transmembrane region" description="Helical" evidence="12">
    <location>
        <begin position="454"/>
        <end position="471"/>
    </location>
</feature>
<dbReference type="PANTHER" id="PTHR30540">
    <property type="entry name" value="OSMOTIC STRESS POTASSIUM TRANSPORTER"/>
    <property type="match status" value="1"/>
</dbReference>